<name>A0A4Q5MWJ2_9MICO</name>
<dbReference type="RefSeq" id="WP_130103610.1">
    <property type="nucleotide sequence ID" value="NZ_SDWW01000043.1"/>
</dbReference>
<dbReference type="PROSITE" id="PS51257">
    <property type="entry name" value="PROKAR_LIPOPROTEIN"/>
    <property type="match status" value="1"/>
</dbReference>
<gene>
    <name evidence="2" type="ORF">EUA98_15555</name>
</gene>
<keyword evidence="3" id="KW-1185">Reference proteome</keyword>
<sequence length="464" mass="49370">MKLKTHGGHPNRVMTAALWLGLGAITLSACSGGSDAADGTADPAAGGSDGTCTNTVVNPDAEQVTVWAWYPAFEGVVDLFNNSHDDIQICWSNAGQGNDEYTKFSTTIEAKSGAPDVIMLETEVLPSFIIRDALADLTPYGAADVESSYAPGVWADHSSGDGVYAIPVDGGPMGMLYRADVFEAAGIMTPPTTWDEFAAAAQQLRDSGSTALMTDFPTNGRAFNQALFAQAGSEPYVFGDTDSTEVAIDLNDDGTKKVLNYWYDLIDKGLVGTDDAFTTDYNTKLVDGTYAVYLAAAWGPGYLSGLAGADDTAVWRAAPMPQWDAASPVQVNWGGSAFAVTSQAKNPEAAATVAKEVFGTEEAWKIGIEEGALYPLWKPIAESEYFTALEYPFFGGQKINEDVFLDAAAGYEGFTFSPFQNFAYDQLTEELFAAVQGEKSPEQAADDLQGQVVDYATSQGFTVK</sequence>
<dbReference type="PANTHER" id="PTHR43649">
    <property type="entry name" value="ARABINOSE-BINDING PROTEIN-RELATED"/>
    <property type="match status" value="1"/>
</dbReference>
<evidence type="ECO:0000313" key="3">
    <source>
        <dbReference type="Proteomes" id="UP000293764"/>
    </source>
</evidence>
<dbReference type="EMBL" id="SDWW01000043">
    <property type="protein sequence ID" value="RYV50062.1"/>
    <property type="molecule type" value="Genomic_DNA"/>
</dbReference>
<feature type="chain" id="PRO_5020209456" evidence="1">
    <location>
        <begin position="37"/>
        <end position="464"/>
    </location>
</feature>
<feature type="signal peptide" evidence="1">
    <location>
        <begin position="1"/>
        <end position="36"/>
    </location>
</feature>
<evidence type="ECO:0000313" key="2">
    <source>
        <dbReference type="EMBL" id="RYV50062.1"/>
    </source>
</evidence>
<dbReference type="PANTHER" id="PTHR43649:SF14">
    <property type="entry name" value="BLR3389 PROTEIN"/>
    <property type="match status" value="1"/>
</dbReference>
<dbReference type="Proteomes" id="UP000293764">
    <property type="component" value="Unassembled WGS sequence"/>
</dbReference>
<keyword evidence="1" id="KW-0732">Signal</keyword>
<reference evidence="2 3" key="1">
    <citation type="submission" date="2019-01" db="EMBL/GenBank/DDBJ databases">
        <title>Novel species of Cellulomonas.</title>
        <authorList>
            <person name="Liu Q."/>
            <person name="Xin Y.-H."/>
        </authorList>
    </citation>
    <scope>NUCLEOTIDE SEQUENCE [LARGE SCALE GENOMIC DNA]</scope>
    <source>
        <strain evidence="2 3">HLT2-17</strain>
    </source>
</reference>
<dbReference type="InterPro" id="IPR006059">
    <property type="entry name" value="SBP"/>
</dbReference>
<dbReference type="SUPFAM" id="SSF53850">
    <property type="entry name" value="Periplasmic binding protein-like II"/>
    <property type="match status" value="1"/>
</dbReference>
<dbReference type="AlphaFoldDB" id="A0A4Q5MWJ2"/>
<comment type="caution">
    <text evidence="2">The sequence shown here is derived from an EMBL/GenBank/DDBJ whole genome shotgun (WGS) entry which is preliminary data.</text>
</comment>
<organism evidence="2 3">
    <name type="scientific">Pengzhenrongella frigida</name>
    <dbReference type="NCBI Taxonomy" id="1259133"/>
    <lineage>
        <taxon>Bacteria</taxon>
        <taxon>Bacillati</taxon>
        <taxon>Actinomycetota</taxon>
        <taxon>Actinomycetes</taxon>
        <taxon>Micrococcales</taxon>
        <taxon>Pengzhenrongella</taxon>
    </lineage>
</organism>
<dbReference type="Gene3D" id="3.40.190.10">
    <property type="entry name" value="Periplasmic binding protein-like II"/>
    <property type="match status" value="1"/>
</dbReference>
<dbReference type="Pfam" id="PF01547">
    <property type="entry name" value="SBP_bac_1"/>
    <property type="match status" value="1"/>
</dbReference>
<dbReference type="InterPro" id="IPR050490">
    <property type="entry name" value="Bact_solute-bd_prot1"/>
</dbReference>
<evidence type="ECO:0000256" key="1">
    <source>
        <dbReference type="SAM" id="SignalP"/>
    </source>
</evidence>
<accession>A0A4Q5MWJ2</accession>
<proteinExistence type="predicted"/>
<dbReference type="OrthoDB" id="2515046at2"/>
<protein>
    <submittedName>
        <fullName evidence="2">Extracellular solute-binding protein</fullName>
    </submittedName>
</protein>